<accession>B7C9L9</accession>
<evidence type="ECO:0000313" key="2">
    <source>
        <dbReference type="Proteomes" id="UP000004315"/>
    </source>
</evidence>
<dbReference type="AlphaFoldDB" id="B7C9L9"/>
<organism evidence="1 2">
    <name type="scientific">Holdemanella biformis DSM 3989</name>
    <dbReference type="NCBI Taxonomy" id="518637"/>
    <lineage>
        <taxon>Bacteria</taxon>
        <taxon>Bacillati</taxon>
        <taxon>Bacillota</taxon>
        <taxon>Erysipelotrichia</taxon>
        <taxon>Erysipelotrichales</taxon>
        <taxon>Erysipelotrichaceae</taxon>
        <taxon>Holdemanella</taxon>
    </lineage>
</organism>
<reference evidence="1 2" key="1">
    <citation type="submission" date="2008-10" db="EMBL/GenBank/DDBJ databases">
        <authorList>
            <person name="Fulton L."/>
            <person name="Clifton S."/>
            <person name="Fulton B."/>
            <person name="Xu J."/>
            <person name="Minx P."/>
            <person name="Pepin K.H."/>
            <person name="Johnson M."/>
            <person name="Bhonagiri V."/>
            <person name="Nash W.E."/>
            <person name="Mardis E.R."/>
            <person name="Wilson R.K."/>
        </authorList>
    </citation>
    <scope>NUCLEOTIDE SEQUENCE [LARGE SCALE GENOMIC DNA]</scope>
    <source>
        <strain evidence="1 2">DSM 3989</strain>
    </source>
</reference>
<keyword evidence="2" id="KW-1185">Reference proteome</keyword>
<sequence>MPLFFGEQEYRFNHRNTGKQMMDKVAKYISKSYPMTRKQITNALNAAFPIFAQ</sequence>
<proteinExistence type="predicted"/>
<evidence type="ECO:0000313" key="1">
    <source>
        <dbReference type="EMBL" id="EEC90521.1"/>
    </source>
</evidence>
<dbReference type="HOGENOM" id="CLU_3062307_0_0_9"/>
<dbReference type="Proteomes" id="UP000004315">
    <property type="component" value="Unassembled WGS sequence"/>
</dbReference>
<comment type="caution">
    <text evidence="1">The sequence shown here is derived from an EMBL/GenBank/DDBJ whole genome shotgun (WGS) entry which is preliminary data.</text>
</comment>
<dbReference type="EMBL" id="ABYT01000052">
    <property type="protein sequence ID" value="EEC90521.1"/>
    <property type="molecule type" value="Genomic_DNA"/>
</dbReference>
<protein>
    <submittedName>
        <fullName evidence="1">Uncharacterized protein</fullName>
    </submittedName>
</protein>
<dbReference type="STRING" id="518637.EUBIFOR_00877"/>
<name>B7C9L9_9FIRM</name>
<dbReference type="eggNOG" id="ENOG502ZXNZ">
    <property type="taxonomic scope" value="Bacteria"/>
</dbReference>
<reference evidence="1 2" key="2">
    <citation type="submission" date="2008-11" db="EMBL/GenBank/DDBJ databases">
        <title>Draft genome sequence of Eubacterium biforme (DSM 3989).</title>
        <authorList>
            <person name="Sudarsanam P."/>
            <person name="Ley R."/>
            <person name="Guruge J."/>
            <person name="Turnbaugh P.J."/>
            <person name="Mahowald M."/>
            <person name="Liep D."/>
            <person name="Gordon J."/>
        </authorList>
    </citation>
    <scope>NUCLEOTIDE SEQUENCE [LARGE SCALE GENOMIC DNA]</scope>
    <source>
        <strain evidence="1 2">DSM 3989</strain>
    </source>
</reference>
<gene>
    <name evidence="1" type="ORF">EUBIFOR_00877</name>
</gene>